<feature type="compositionally biased region" description="Basic and acidic residues" evidence="1">
    <location>
        <begin position="19"/>
        <end position="35"/>
    </location>
</feature>
<comment type="caution">
    <text evidence="2">The sequence shown here is derived from an EMBL/GenBank/DDBJ whole genome shotgun (WGS) entry which is preliminary data.</text>
</comment>
<accession>A0A7J5Y228</accession>
<dbReference type="EMBL" id="JAAKFY010000018">
    <property type="protein sequence ID" value="KAF3842737.1"/>
    <property type="molecule type" value="Genomic_DNA"/>
</dbReference>
<feature type="region of interest" description="Disordered" evidence="1">
    <location>
        <begin position="127"/>
        <end position="180"/>
    </location>
</feature>
<sequence length="264" mass="28660">LARPIWCSKWPNSPGSKGRGGETGKRGEKGGRIENRSAAWRSQHHRMSLQQLPRAAKPLCGHMAQEGGERRGCGGGGLSCSCHNGLPSQPEDEKRSAPLLFVRLWPRHLSAWFLTPVPACQRGASLSSGAVTGRGGRTVKSSMETSAPTATEKKECKGSGLDGSSFSELPKKPSPTTLTRGKPFFIHLGTTYLTQSPPPLPHVSHPHPNDMRHHEGRYHYEPHPLHAMHGHPGLTGSPVISDISLIRLSPHDQENHRSAILILT</sequence>
<gene>
    <name evidence="2" type="ORF">F7725_001586</name>
</gene>
<evidence type="ECO:0000313" key="3">
    <source>
        <dbReference type="Proteomes" id="UP000518266"/>
    </source>
</evidence>
<evidence type="ECO:0000313" key="2">
    <source>
        <dbReference type="EMBL" id="KAF3842737.1"/>
    </source>
</evidence>
<dbReference type="OrthoDB" id="8899982at2759"/>
<evidence type="ECO:0000256" key="1">
    <source>
        <dbReference type="SAM" id="MobiDB-lite"/>
    </source>
</evidence>
<feature type="non-terminal residue" evidence="2">
    <location>
        <position position="264"/>
    </location>
</feature>
<dbReference type="AlphaFoldDB" id="A0A7J5Y228"/>
<reference evidence="2 3" key="1">
    <citation type="submission" date="2020-03" db="EMBL/GenBank/DDBJ databases">
        <title>Dissostichus mawsoni Genome sequencing and assembly.</title>
        <authorList>
            <person name="Park H."/>
        </authorList>
    </citation>
    <scope>NUCLEOTIDE SEQUENCE [LARGE SCALE GENOMIC DNA]</scope>
    <source>
        <strain evidence="2">DM0001</strain>
        <tissue evidence="2">Muscle</tissue>
    </source>
</reference>
<organism evidence="2 3">
    <name type="scientific">Dissostichus mawsoni</name>
    <name type="common">Antarctic cod</name>
    <dbReference type="NCBI Taxonomy" id="36200"/>
    <lineage>
        <taxon>Eukaryota</taxon>
        <taxon>Metazoa</taxon>
        <taxon>Chordata</taxon>
        <taxon>Craniata</taxon>
        <taxon>Vertebrata</taxon>
        <taxon>Euteleostomi</taxon>
        <taxon>Actinopterygii</taxon>
        <taxon>Neopterygii</taxon>
        <taxon>Teleostei</taxon>
        <taxon>Neoteleostei</taxon>
        <taxon>Acanthomorphata</taxon>
        <taxon>Eupercaria</taxon>
        <taxon>Perciformes</taxon>
        <taxon>Notothenioidei</taxon>
        <taxon>Nototheniidae</taxon>
        <taxon>Dissostichus</taxon>
    </lineage>
</organism>
<proteinExistence type="predicted"/>
<feature type="region of interest" description="Disordered" evidence="1">
    <location>
        <begin position="10"/>
        <end position="42"/>
    </location>
</feature>
<feature type="compositionally biased region" description="Polar residues" evidence="1">
    <location>
        <begin position="139"/>
        <end position="149"/>
    </location>
</feature>
<name>A0A7J5Y228_DISMA</name>
<keyword evidence="3" id="KW-1185">Reference proteome</keyword>
<protein>
    <submittedName>
        <fullName evidence="2">Uncharacterized protein</fullName>
    </submittedName>
</protein>
<dbReference type="Proteomes" id="UP000518266">
    <property type="component" value="Unassembled WGS sequence"/>
</dbReference>